<feature type="transmembrane region" description="Helical" evidence="1">
    <location>
        <begin position="162"/>
        <end position="181"/>
    </location>
</feature>
<feature type="transmembrane region" description="Helical" evidence="1">
    <location>
        <begin position="188"/>
        <end position="209"/>
    </location>
</feature>
<feature type="transmembrane region" description="Helical" evidence="1">
    <location>
        <begin position="229"/>
        <end position="248"/>
    </location>
</feature>
<evidence type="ECO:0000256" key="1">
    <source>
        <dbReference type="SAM" id="Phobius"/>
    </source>
</evidence>
<keyword evidence="1" id="KW-0812">Transmembrane</keyword>
<feature type="transmembrane region" description="Helical" evidence="1">
    <location>
        <begin position="20"/>
        <end position="40"/>
    </location>
</feature>
<sequence length="291" mass="33264">MKYSDTLSSDLYTIELACNRALLVLSALTFLLANATAIWFRNFLPSIFLVTASFSYFTYYVLTEVNYTIVHDEGVYLLVFYISSITEYLGRLVTWLCLIEVFRLNPRVKPLIWIFPYLMYLLGAGMFAVHSICYGVLGLVAMVMGRTTPVAVLDCMADARLVALYLFWPFVGAVFLLFCFYRKTVNHFYGTLVFFYLCLFPGILILTVDESILSKVEMGQIKTAYLAEFVLYRLIYLFAIAFASLFAAQWSKIKQSDCMENDELVPDVVDIDINEFEGGEKTRSPHHELGL</sequence>
<dbReference type="AlphaFoldDB" id="A0A168QVT3"/>
<feature type="transmembrane region" description="Helical" evidence="1">
    <location>
        <begin position="75"/>
        <end position="99"/>
    </location>
</feature>
<evidence type="ECO:0000313" key="2">
    <source>
        <dbReference type="EMBL" id="SAM05640.1"/>
    </source>
</evidence>
<organism evidence="2">
    <name type="scientific">Absidia glauca</name>
    <name type="common">Pin mould</name>
    <dbReference type="NCBI Taxonomy" id="4829"/>
    <lineage>
        <taxon>Eukaryota</taxon>
        <taxon>Fungi</taxon>
        <taxon>Fungi incertae sedis</taxon>
        <taxon>Mucoromycota</taxon>
        <taxon>Mucoromycotina</taxon>
        <taxon>Mucoromycetes</taxon>
        <taxon>Mucorales</taxon>
        <taxon>Cunninghamellaceae</taxon>
        <taxon>Absidia</taxon>
    </lineage>
</organism>
<keyword evidence="1" id="KW-1133">Transmembrane helix</keyword>
<evidence type="ECO:0000313" key="3">
    <source>
        <dbReference type="Proteomes" id="UP000078561"/>
    </source>
</evidence>
<protein>
    <submittedName>
        <fullName evidence="2">Uncharacterized protein</fullName>
    </submittedName>
</protein>
<name>A0A168QVT3_ABSGL</name>
<proteinExistence type="predicted"/>
<feature type="transmembrane region" description="Helical" evidence="1">
    <location>
        <begin position="47"/>
        <end position="69"/>
    </location>
</feature>
<keyword evidence="1" id="KW-0472">Membrane</keyword>
<gene>
    <name evidence="2" type="primary">ABSGL_11515.1 scaffold 12295</name>
</gene>
<feature type="transmembrane region" description="Helical" evidence="1">
    <location>
        <begin position="111"/>
        <end position="142"/>
    </location>
</feature>
<keyword evidence="3" id="KW-1185">Reference proteome</keyword>
<dbReference type="Proteomes" id="UP000078561">
    <property type="component" value="Unassembled WGS sequence"/>
</dbReference>
<dbReference type="EMBL" id="LT554468">
    <property type="protein sequence ID" value="SAM05640.1"/>
    <property type="molecule type" value="Genomic_DNA"/>
</dbReference>
<dbReference type="InParanoid" id="A0A168QVT3"/>
<reference evidence="2" key="1">
    <citation type="submission" date="2016-04" db="EMBL/GenBank/DDBJ databases">
        <authorList>
            <person name="Evans L.H."/>
            <person name="Alamgir A."/>
            <person name="Owens N."/>
            <person name="Weber N.D."/>
            <person name="Virtaneva K."/>
            <person name="Barbian K."/>
            <person name="Babar A."/>
            <person name="Rosenke K."/>
        </authorList>
    </citation>
    <scope>NUCLEOTIDE SEQUENCE [LARGE SCALE GENOMIC DNA]</scope>
    <source>
        <strain evidence="2">CBS 101.48</strain>
    </source>
</reference>
<accession>A0A168QVT3</accession>